<sequence length="735" mass="75132">MGSSILSVGQSALAAAQAGLATTGHNIANANTPGYSRQVVVQATAGSQSTGAGYIGKGATVVDVRRVFSDLLASQVRSAQSTQNQIQTYYTQVSQINNQLADTTAGLSPVLQDFFKGLQDLAANPNAVASRQAALSTAQALAARFNSLDSQLKEVAQGVNSQIASSVSEINTYAEQISKLNDAIEKASGNSGGKISNDLLDQRDYAITELSKLTQTTVVAQGNSVNVFVGSGQPLVVGSKTLQLVTMRSETDASRLEVGYQANGTQVRLPDATLTGGKLGGLMEFRANSMDAAQNALGRVAVGLAASFNAQHRLGQDQAGTLGGDFFVQPSARVDANKNNAGPPPAEVRGAITDASLLTTSDYSLTFAGGNYTVKRLSDGVTTYTGAGFPGGANQAIPGVTLSMPTAATAGDAFVIRPTVDGAAKFAVAIQDVSKIAAATPFRTAAPTTNTGSGKISAGELKSTALMPATAGITLTYTNGVPGQVTGLPTNKPITVTTPGVPPAAPTVVTYPAGTASVDYAAGDTITVDGVSFGSIPMPVAPATTTTTTISATATLTYDSATKTLSGFSPNLDISVRHADGTTTNHPAGSLTDIPYVDGDTFTTGGVSFTITGTPNDNDTFTISPNGNGVGDSRNAVLLGGLQTKNTLADGKATYQGAYAQLVSLIGNKTRELEVTNKAETAFLEQAETSLEAESGVNLDEEATNLIRFQQAYQAAAKVMQTASTLFDTLLTLGG</sequence>
<comment type="subcellular location">
    <subcellularLocation>
        <location evidence="1">Bacterial flagellum</location>
    </subcellularLocation>
    <subcellularLocation>
        <location evidence="2">Secreted</location>
    </subcellularLocation>
</comment>
<feature type="domain" description="Flagellar hook-associated protein FlgK helical" evidence="10">
    <location>
        <begin position="94"/>
        <end position="327"/>
    </location>
</feature>
<dbReference type="InterPro" id="IPR010930">
    <property type="entry name" value="Flg_bb/hook_C_dom"/>
</dbReference>
<keyword evidence="12" id="KW-1185">Reference proteome</keyword>
<comment type="caution">
    <text evidence="11">The sequence shown here is derived from an EMBL/GenBank/DDBJ whole genome shotgun (WGS) entry which is preliminary data.</text>
</comment>
<dbReference type="InterPro" id="IPR049119">
    <property type="entry name" value="FlgK_D2-like"/>
</dbReference>
<keyword evidence="11" id="KW-0282">Flagellum</keyword>
<evidence type="ECO:0000313" key="11">
    <source>
        <dbReference type="EMBL" id="MEC4721366.1"/>
    </source>
</evidence>
<dbReference type="InterPro" id="IPR002371">
    <property type="entry name" value="FlgK"/>
</dbReference>
<dbReference type="RefSeq" id="WP_326508072.1">
    <property type="nucleotide sequence ID" value="NZ_JAWIIV010000018.1"/>
</dbReference>
<dbReference type="PRINTS" id="PR01005">
    <property type="entry name" value="FLGHOOKAP1"/>
</dbReference>
<evidence type="ECO:0000256" key="4">
    <source>
        <dbReference type="ARBA" id="ARBA00016244"/>
    </source>
</evidence>
<evidence type="ECO:0000256" key="1">
    <source>
        <dbReference type="ARBA" id="ARBA00004365"/>
    </source>
</evidence>
<dbReference type="Pfam" id="PF06429">
    <property type="entry name" value="Flg_bbr_C"/>
    <property type="match status" value="1"/>
</dbReference>
<organism evidence="11 12">
    <name type="scientific">Noviherbaspirillum album</name>
    <dbReference type="NCBI Taxonomy" id="3080276"/>
    <lineage>
        <taxon>Bacteria</taxon>
        <taxon>Pseudomonadati</taxon>
        <taxon>Pseudomonadota</taxon>
        <taxon>Betaproteobacteria</taxon>
        <taxon>Burkholderiales</taxon>
        <taxon>Oxalobacteraceae</taxon>
        <taxon>Noviherbaspirillum</taxon>
    </lineage>
</organism>
<evidence type="ECO:0000259" key="8">
    <source>
        <dbReference type="Pfam" id="PF06429"/>
    </source>
</evidence>
<evidence type="ECO:0000259" key="7">
    <source>
        <dbReference type="Pfam" id="PF00460"/>
    </source>
</evidence>
<dbReference type="Pfam" id="PF21158">
    <property type="entry name" value="flgK_1st_1"/>
    <property type="match status" value="1"/>
</dbReference>
<evidence type="ECO:0000259" key="10">
    <source>
        <dbReference type="Pfam" id="PF22638"/>
    </source>
</evidence>
<proteinExistence type="inferred from homology"/>
<accession>A0ABU6JCJ7</accession>
<dbReference type="InterPro" id="IPR053927">
    <property type="entry name" value="FlgK_helical"/>
</dbReference>
<dbReference type="Pfam" id="PF22638">
    <property type="entry name" value="FlgK_D1"/>
    <property type="match status" value="1"/>
</dbReference>
<dbReference type="PANTHER" id="PTHR30033:SF1">
    <property type="entry name" value="FLAGELLAR HOOK-ASSOCIATED PROTEIN 1"/>
    <property type="match status" value="1"/>
</dbReference>
<evidence type="ECO:0000256" key="2">
    <source>
        <dbReference type="ARBA" id="ARBA00004613"/>
    </source>
</evidence>
<keyword evidence="11" id="KW-0966">Cell projection</keyword>
<evidence type="ECO:0000313" key="12">
    <source>
        <dbReference type="Proteomes" id="UP001352263"/>
    </source>
</evidence>
<dbReference type="PANTHER" id="PTHR30033">
    <property type="entry name" value="FLAGELLAR HOOK-ASSOCIATED PROTEIN 1"/>
    <property type="match status" value="1"/>
</dbReference>
<dbReference type="SUPFAM" id="SSF64518">
    <property type="entry name" value="Phase 1 flagellin"/>
    <property type="match status" value="2"/>
</dbReference>
<keyword evidence="11" id="KW-0969">Cilium</keyword>
<gene>
    <name evidence="11" type="primary">flgK</name>
    <name evidence="11" type="ORF">RY831_19555</name>
</gene>
<dbReference type="Pfam" id="PF00460">
    <property type="entry name" value="Flg_bb_rod"/>
    <property type="match status" value="1"/>
</dbReference>
<evidence type="ECO:0000259" key="9">
    <source>
        <dbReference type="Pfam" id="PF21158"/>
    </source>
</evidence>
<dbReference type="Proteomes" id="UP001352263">
    <property type="component" value="Unassembled WGS sequence"/>
</dbReference>
<evidence type="ECO:0000256" key="5">
    <source>
        <dbReference type="ARBA" id="ARBA00022525"/>
    </source>
</evidence>
<feature type="domain" description="Flagellar hook-associated protein 1 D2-like" evidence="9">
    <location>
        <begin position="337"/>
        <end position="418"/>
    </location>
</feature>
<feature type="domain" description="Flagellar basal-body/hook protein C-terminal" evidence="8">
    <location>
        <begin position="694"/>
        <end position="733"/>
    </location>
</feature>
<dbReference type="EMBL" id="JAWIIV010000018">
    <property type="protein sequence ID" value="MEC4721366.1"/>
    <property type="molecule type" value="Genomic_DNA"/>
</dbReference>
<protein>
    <recommendedName>
        <fullName evidence="4">Flagellar hook-associated protein 1</fullName>
    </recommendedName>
</protein>
<dbReference type="NCBIfam" id="TIGR02492">
    <property type="entry name" value="flgK_ends"/>
    <property type="match status" value="1"/>
</dbReference>
<dbReference type="InterPro" id="IPR001444">
    <property type="entry name" value="Flag_bb_rod_N"/>
</dbReference>
<comment type="similarity">
    <text evidence="3">Belongs to the flagella basal body rod proteins family.</text>
</comment>
<keyword evidence="6" id="KW-0975">Bacterial flagellum</keyword>
<evidence type="ECO:0000256" key="3">
    <source>
        <dbReference type="ARBA" id="ARBA00009677"/>
    </source>
</evidence>
<evidence type="ECO:0000256" key="6">
    <source>
        <dbReference type="ARBA" id="ARBA00023143"/>
    </source>
</evidence>
<feature type="domain" description="Flagellar basal body rod protein N-terminal" evidence="7">
    <location>
        <begin position="6"/>
        <end position="35"/>
    </location>
</feature>
<name>A0ABU6JCJ7_9BURK</name>
<reference evidence="11 12" key="1">
    <citation type="submission" date="2023-10" db="EMBL/GenBank/DDBJ databases">
        <title>Noviherbaspirillum sp. CPCC 100848 genome assembly.</title>
        <authorList>
            <person name="Li X.Y."/>
            <person name="Fang X.M."/>
        </authorList>
    </citation>
    <scope>NUCLEOTIDE SEQUENCE [LARGE SCALE GENOMIC DNA]</scope>
    <source>
        <strain evidence="11 12">CPCC 100848</strain>
    </source>
</reference>
<keyword evidence="5" id="KW-0964">Secreted</keyword>